<protein>
    <recommendedName>
        <fullName evidence="4">BED-type domain-containing protein</fullName>
    </recommendedName>
</protein>
<feature type="domain" description="BED-type" evidence="4">
    <location>
        <begin position="6"/>
        <end position="35"/>
    </location>
</feature>
<keyword evidence="6" id="KW-1185">Reference proteome</keyword>
<organism evidence="5 6">
    <name type="scientific">Dreissena polymorpha</name>
    <name type="common">Zebra mussel</name>
    <name type="synonym">Mytilus polymorpha</name>
    <dbReference type="NCBI Taxonomy" id="45954"/>
    <lineage>
        <taxon>Eukaryota</taxon>
        <taxon>Metazoa</taxon>
        <taxon>Spiralia</taxon>
        <taxon>Lophotrochozoa</taxon>
        <taxon>Mollusca</taxon>
        <taxon>Bivalvia</taxon>
        <taxon>Autobranchia</taxon>
        <taxon>Heteroconchia</taxon>
        <taxon>Euheterodonta</taxon>
        <taxon>Imparidentia</taxon>
        <taxon>Neoheterodontei</taxon>
        <taxon>Myida</taxon>
        <taxon>Dreissenoidea</taxon>
        <taxon>Dreissenidae</taxon>
        <taxon>Dreissena</taxon>
    </lineage>
</organism>
<name>A0A9D4S3F1_DREPO</name>
<gene>
    <name evidence="5" type="ORF">DPMN_012502</name>
</gene>
<evidence type="ECO:0000256" key="1">
    <source>
        <dbReference type="ARBA" id="ARBA00022723"/>
    </source>
</evidence>
<dbReference type="InterPro" id="IPR003656">
    <property type="entry name" value="Znf_BED"/>
</dbReference>
<proteinExistence type="predicted"/>
<evidence type="ECO:0000259" key="4">
    <source>
        <dbReference type="Pfam" id="PF02892"/>
    </source>
</evidence>
<keyword evidence="3" id="KW-0862">Zinc</keyword>
<evidence type="ECO:0000256" key="3">
    <source>
        <dbReference type="ARBA" id="ARBA00022833"/>
    </source>
</evidence>
<dbReference type="GO" id="GO:0003677">
    <property type="term" value="F:DNA binding"/>
    <property type="evidence" value="ECO:0007669"/>
    <property type="project" value="InterPro"/>
</dbReference>
<dbReference type="Proteomes" id="UP000828390">
    <property type="component" value="Unassembled WGS sequence"/>
</dbReference>
<dbReference type="AlphaFoldDB" id="A0A9D4S3F1"/>
<reference evidence="5" key="2">
    <citation type="submission" date="2020-11" db="EMBL/GenBank/DDBJ databases">
        <authorList>
            <person name="McCartney M.A."/>
            <person name="Auch B."/>
            <person name="Kono T."/>
            <person name="Mallez S."/>
            <person name="Becker A."/>
            <person name="Gohl D.M."/>
            <person name="Silverstein K.A.T."/>
            <person name="Koren S."/>
            <person name="Bechman K.B."/>
            <person name="Herman A."/>
            <person name="Abrahante J.E."/>
            <person name="Garbe J."/>
        </authorList>
    </citation>
    <scope>NUCLEOTIDE SEQUENCE</scope>
    <source>
        <strain evidence="5">Duluth1</strain>
        <tissue evidence="5">Whole animal</tissue>
    </source>
</reference>
<dbReference type="Pfam" id="PF02892">
    <property type="entry name" value="zf-BED"/>
    <property type="match status" value="1"/>
</dbReference>
<comment type="caution">
    <text evidence="5">The sequence shown here is derived from an EMBL/GenBank/DDBJ whole genome shotgun (WGS) entry which is preliminary data.</text>
</comment>
<keyword evidence="2" id="KW-0863">Zinc-finger</keyword>
<evidence type="ECO:0000313" key="6">
    <source>
        <dbReference type="Proteomes" id="UP000828390"/>
    </source>
</evidence>
<evidence type="ECO:0000313" key="5">
    <source>
        <dbReference type="EMBL" id="KAH3888467.1"/>
    </source>
</evidence>
<reference evidence="5" key="1">
    <citation type="journal article" date="2019" name="bioRxiv">
        <title>The Genome of the Zebra Mussel, Dreissena polymorpha: A Resource for Invasive Species Research.</title>
        <authorList>
            <person name="McCartney M.A."/>
            <person name="Auch B."/>
            <person name="Kono T."/>
            <person name="Mallez S."/>
            <person name="Zhang Y."/>
            <person name="Obille A."/>
            <person name="Becker A."/>
            <person name="Abrahante J.E."/>
            <person name="Garbe J."/>
            <person name="Badalamenti J.P."/>
            <person name="Herman A."/>
            <person name="Mangelson H."/>
            <person name="Liachko I."/>
            <person name="Sullivan S."/>
            <person name="Sone E.D."/>
            <person name="Koren S."/>
            <person name="Silverstein K.A.T."/>
            <person name="Beckman K.B."/>
            <person name="Gohl D.M."/>
        </authorList>
    </citation>
    <scope>NUCLEOTIDE SEQUENCE</scope>
    <source>
        <strain evidence="5">Duluth1</strain>
        <tissue evidence="5">Whole animal</tissue>
    </source>
</reference>
<accession>A0A9D4S3F1</accession>
<dbReference type="EMBL" id="JAIWYP010000001">
    <property type="protein sequence ID" value="KAH3888467.1"/>
    <property type="molecule type" value="Genomic_DNA"/>
</dbReference>
<evidence type="ECO:0000256" key="2">
    <source>
        <dbReference type="ARBA" id="ARBA00022771"/>
    </source>
</evidence>
<dbReference type="GO" id="GO:0008270">
    <property type="term" value="F:zinc ion binding"/>
    <property type="evidence" value="ECO:0007669"/>
    <property type="project" value="UniProtKB-KW"/>
</dbReference>
<sequence length="74" mass="8104">MPPTPSAAWKYFTRSSNKKSATCNLCGVNLLTGGNVARANFGKSHMLLGMFYLYLQLLCHLSAYSQPLDCSSIN</sequence>
<keyword evidence="1" id="KW-0479">Metal-binding</keyword>